<dbReference type="PROSITE" id="PS50294">
    <property type="entry name" value="WD_REPEATS_REGION"/>
    <property type="match status" value="5"/>
</dbReference>
<comment type="caution">
    <text evidence="3">The sequence shown here is derived from an EMBL/GenBank/DDBJ whole genome shotgun (WGS) entry which is preliminary data.</text>
</comment>
<feature type="repeat" description="WD" evidence="1">
    <location>
        <begin position="210"/>
        <end position="252"/>
    </location>
</feature>
<dbReference type="AlphaFoldDB" id="A0A8T1VPE0"/>
<evidence type="ECO:0000256" key="1">
    <source>
        <dbReference type="PROSITE-ProRule" id="PRU00221"/>
    </source>
</evidence>
<feature type="region of interest" description="Disordered" evidence="2">
    <location>
        <begin position="1"/>
        <end position="20"/>
    </location>
</feature>
<protein>
    <submittedName>
        <fullName evidence="3">WD repeat-containing protein 5</fullName>
    </submittedName>
</protein>
<feature type="repeat" description="WD" evidence="1">
    <location>
        <begin position="254"/>
        <end position="295"/>
    </location>
</feature>
<evidence type="ECO:0000313" key="3">
    <source>
        <dbReference type="EMBL" id="KAG7382039.1"/>
    </source>
</evidence>
<name>A0A8T1VPE0_9STRA</name>
<dbReference type="GO" id="GO:0016251">
    <property type="term" value="F:RNA polymerase II general transcription initiation factor activity"/>
    <property type="evidence" value="ECO:0007669"/>
    <property type="project" value="TreeGrafter"/>
</dbReference>
<dbReference type="CDD" id="cd00200">
    <property type="entry name" value="WD40"/>
    <property type="match status" value="1"/>
</dbReference>
<evidence type="ECO:0000313" key="4">
    <source>
        <dbReference type="Proteomes" id="UP000694044"/>
    </source>
</evidence>
<proteinExistence type="predicted"/>
<dbReference type="EMBL" id="JAGDFM010000222">
    <property type="protein sequence ID" value="KAG7382039.1"/>
    <property type="molecule type" value="Genomic_DNA"/>
</dbReference>
<organism evidence="3 4">
    <name type="scientific">Phytophthora pseudosyringae</name>
    <dbReference type="NCBI Taxonomy" id="221518"/>
    <lineage>
        <taxon>Eukaryota</taxon>
        <taxon>Sar</taxon>
        <taxon>Stramenopiles</taxon>
        <taxon>Oomycota</taxon>
        <taxon>Peronosporomycetes</taxon>
        <taxon>Peronosporales</taxon>
        <taxon>Peronosporaceae</taxon>
        <taxon>Phytophthora</taxon>
    </lineage>
</organism>
<dbReference type="SMART" id="SM00320">
    <property type="entry name" value="WD40"/>
    <property type="match status" value="7"/>
</dbReference>
<keyword evidence="1" id="KW-0853">WD repeat</keyword>
<dbReference type="Pfam" id="PF00400">
    <property type="entry name" value="WD40"/>
    <property type="match status" value="7"/>
</dbReference>
<dbReference type="PANTHER" id="PTHR19879">
    <property type="entry name" value="TRANSCRIPTION INITIATION FACTOR TFIID"/>
    <property type="match status" value="1"/>
</dbReference>
<dbReference type="PROSITE" id="PS00678">
    <property type="entry name" value="WD_REPEATS_1"/>
    <property type="match status" value="3"/>
</dbReference>
<feature type="repeat" description="WD" evidence="1">
    <location>
        <begin position="168"/>
        <end position="209"/>
    </location>
</feature>
<sequence>MTYKSFSTPSGPKLNLTPSMATETPPAAAWRALQTLSVHAKPISSLSFSPDESFLASSSADSSVKIWRLTAADELETTPKTSLYGHEAGVSAACWSPDSRHLASASDDRTARLWDVETAKTLATLGVTHRSLDAALTTPLLLLEGSSATLGLDEDGVNAGVAAADPPLESHTGFVSCVAFNPQGSLVATGSHDENVRLWDVRSGRTVAIIGAHQEPVVSVQFHPTDGSLLVTGGYDGLVRVWDVASRQCLRTIITEPAAPVGSARFTPNGRYVLSSMLDGTVRLWDYMRDTCVRTYSGHANRKFSMQCAFLEQQWNRQPVVACGSEDNRIFMWDVGTQDVASVLAGHDHPVLALATHPTRALMVSGSNRDIKMWIPSVEEDSDSSKWIASNSTTEVSN</sequence>
<dbReference type="Proteomes" id="UP000694044">
    <property type="component" value="Unassembled WGS sequence"/>
</dbReference>
<dbReference type="GO" id="GO:0005669">
    <property type="term" value="C:transcription factor TFIID complex"/>
    <property type="evidence" value="ECO:0007669"/>
    <property type="project" value="TreeGrafter"/>
</dbReference>
<dbReference type="InterPro" id="IPR019775">
    <property type="entry name" value="WD40_repeat_CS"/>
</dbReference>
<feature type="repeat" description="WD" evidence="1">
    <location>
        <begin position="36"/>
        <end position="77"/>
    </location>
</feature>
<accession>A0A8T1VPE0</accession>
<dbReference type="FunFam" id="2.130.10.10:FF:003646">
    <property type="entry name" value="POC1 centriolar protein homolog"/>
    <property type="match status" value="1"/>
</dbReference>
<reference evidence="3" key="1">
    <citation type="submission" date="2021-02" db="EMBL/GenBank/DDBJ databases">
        <authorList>
            <person name="Palmer J.M."/>
        </authorList>
    </citation>
    <scope>NUCLEOTIDE SEQUENCE</scope>
    <source>
        <strain evidence="3">SCRP734</strain>
    </source>
</reference>
<feature type="repeat" description="WD" evidence="1">
    <location>
        <begin position="83"/>
        <end position="124"/>
    </location>
</feature>
<dbReference type="GO" id="GO:0006367">
    <property type="term" value="P:transcription initiation at RNA polymerase II promoter"/>
    <property type="evidence" value="ECO:0007669"/>
    <property type="project" value="TreeGrafter"/>
</dbReference>
<dbReference type="OrthoDB" id="674604at2759"/>
<evidence type="ECO:0000256" key="2">
    <source>
        <dbReference type="SAM" id="MobiDB-lite"/>
    </source>
</evidence>
<dbReference type="PANTHER" id="PTHR19879:SF1">
    <property type="entry name" value="CANNONBALL-RELATED"/>
    <property type="match status" value="1"/>
</dbReference>
<keyword evidence="4" id="KW-1185">Reference proteome</keyword>
<dbReference type="PROSITE" id="PS50082">
    <property type="entry name" value="WD_REPEATS_2"/>
    <property type="match status" value="6"/>
</dbReference>
<gene>
    <name evidence="3" type="primary">WDR5</name>
    <name evidence="3" type="ORF">PHYPSEUDO_005348</name>
</gene>
<feature type="repeat" description="WD" evidence="1">
    <location>
        <begin position="344"/>
        <end position="374"/>
    </location>
</feature>
<dbReference type="InterPro" id="IPR001680">
    <property type="entry name" value="WD40_rpt"/>
</dbReference>